<evidence type="ECO:0000313" key="14">
    <source>
        <dbReference type="EMBL" id="BAH70399.1"/>
    </source>
</evidence>
<evidence type="ECO:0000256" key="4">
    <source>
        <dbReference type="ARBA" id="ARBA00022547"/>
    </source>
</evidence>
<sequence>MPQLNPSPWFLVMLLTWAVLMFIMLNKTLNLKYLNTPMQKESEMLTPTPWTWPWT</sequence>
<evidence type="ECO:0000256" key="12">
    <source>
        <dbReference type="RuleBase" id="RU003661"/>
    </source>
</evidence>
<keyword evidence="3 12" id="KW-0813">Transport</keyword>
<dbReference type="AlphaFoldDB" id="C4T879"/>
<evidence type="ECO:0000256" key="3">
    <source>
        <dbReference type="ARBA" id="ARBA00022448"/>
    </source>
</evidence>
<dbReference type="Pfam" id="PF00895">
    <property type="entry name" value="ATP-synt_8"/>
    <property type="match status" value="1"/>
</dbReference>
<reference evidence="14" key="1">
    <citation type="journal article" date="2009" name="Gene">
        <title>Mitogenomic perspectives into iguanid phylogeny and biogeography: Gondwanan vicariance for the origin of Madagascan oplurines.</title>
        <authorList>
            <person name="Okajima Y."/>
            <person name="Kumazawa Y."/>
        </authorList>
    </citation>
    <scope>NUCLEOTIDE SEQUENCE</scope>
</reference>
<dbReference type="InterPro" id="IPR050635">
    <property type="entry name" value="ATPase_protein_8"/>
</dbReference>
<evidence type="ECO:0000256" key="6">
    <source>
        <dbReference type="ARBA" id="ARBA00022781"/>
    </source>
</evidence>
<keyword evidence="8 12" id="KW-0406">Ion transport</keyword>
<evidence type="ECO:0000256" key="10">
    <source>
        <dbReference type="ARBA" id="ARBA00023136"/>
    </source>
</evidence>
<evidence type="ECO:0000256" key="8">
    <source>
        <dbReference type="ARBA" id="ARBA00023065"/>
    </source>
</evidence>
<keyword evidence="9 12" id="KW-0496">Mitochondrion</keyword>
<keyword evidence="6 12" id="KW-0375">Hydrogen ion transport</keyword>
<proteinExistence type="inferred from homology"/>
<dbReference type="GO" id="GO:0045259">
    <property type="term" value="C:proton-transporting ATP synthase complex"/>
    <property type="evidence" value="ECO:0007669"/>
    <property type="project" value="UniProtKB-KW"/>
</dbReference>
<evidence type="ECO:0000256" key="7">
    <source>
        <dbReference type="ARBA" id="ARBA00022989"/>
    </source>
</evidence>
<protein>
    <recommendedName>
        <fullName evidence="12">ATP synthase complex subunit 8</fullName>
    </recommendedName>
</protein>
<dbReference type="InterPro" id="IPR001421">
    <property type="entry name" value="ATP8_metazoa"/>
</dbReference>
<geneLocation type="mitochondrion" evidence="14"/>
<gene>
    <name evidence="14" type="primary">ATPase 8</name>
</gene>
<evidence type="ECO:0000256" key="5">
    <source>
        <dbReference type="ARBA" id="ARBA00022692"/>
    </source>
</evidence>
<evidence type="ECO:0000256" key="11">
    <source>
        <dbReference type="ARBA" id="ARBA00023310"/>
    </source>
</evidence>
<comment type="subcellular location">
    <subcellularLocation>
        <location evidence="1 12">Mitochondrion membrane</location>
        <topology evidence="1 12">Single-pass membrane protein</topology>
    </subcellularLocation>
</comment>
<evidence type="ECO:0000256" key="2">
    <source>
        <dbReference type="ARBA" id="ARBA00008892"/>
    </source>
</evidence>
<evidence type="ECO:0000256" key="9">
    <source>
        <dbReference type="ARBA" id="ARBA00023128"/>
    </source>
</evidence>
<accession>C4T879</accession>
<evidence type="ECO:0000256" key="1">
    <source>
        <dbReference type="ARBA" id="ARBA00004304"/>
    </source>
</evidence>
<keyword evidence="4 12" id="KW-0138">CF(0)</keyword>
<evidence type="ECO:0000256" key="13">
    <source>
        <dbReference type="SAM" id="Phobius"/>
    </source>
</evidence>
<dbReference type="GO" id="GO:0015078">
    <property type="term" value="F:proton transmembrane transporter activity"/>
    <property type="evidence" value="ECO:0007669"/>
    <property type="project" value="InterPro"/>
</dbReference>
<dbReference type="GO" id="GO:0031966">
    <property type="term" value="C:mitochondrial membrane"/>
    <property type="evidence" value="ECO:0007669"/>
    <property type="project" value="UniProtKB-SubCell"/>
</dbReference>
<dbReference type="PANTHER" id="PTHR39937">
    <property type="entry name" value="ATP SYNTHASE PROTEIN 8"/>
    <property type="match status" value="1"/>
</dbReference>
<keyword evidence="5 12" id="KW-0812">Transmembrane</keyword>
<name>C4T879_GAMWI</name>
<comment type="similarity">
    <text evidence="2 12">Belongs to the ATPase protein 8 family.</text>
</comment>
<dbReference type="PANTHER" id="PTHR39937:SF1">
    <property type="entry name" value="ATP SYNTHASE PROTEIN 8"/>
    <property type="match status" value="1"/>
</dbReference>
<feature type="transmembrane region" description="Helical" evidence="13">
    <location>
        <begin position="6"/>
        <end position="25"/>
    </location>
</feature>
<keyword evidence="7 13" id="KW-1133">Transmembrane helix</keyword>
<dbReference type="GO" id="GO:0015986">
    <property type="term" value="P:proton motive force-driven ATP synthesis"/>
    <property type="evidence" value="ECO:0007669"/>
    <property type="project" value="InterPro"/>
</dbReference>
<keyword evidence="10 13" id="KW-0472">Membrane</keyword>
<organism evidence="14">
    <name type="scientific">Gambelia wislizenii</name>
    <name type="common">Long-nosed leopard lizard</name>
    <name type="synonym">Crotaphytus wislizenii</name>
    <dbReference type="NCBI Taxonomy" id="43593"/>
    <lineage>
        <taxon>Eukaryota</taxon>
        <taxon>Metazoa</taxon>
        <taxon>Chordata</taxon>
        <taxon>Craniata</taxon>
        <taxon>Vertebrata</taxon>
        <taxon>Euteleostomi</taxon>
        <taxon>Lepidosauria</taxon>
        <taxon>Squamata</taxon>
        <taxon>Bifurcata</taxon>
        <taxon>Unidentata</taxon>
        <taxon>Episquamata</taxon>
        <taxon>Toxicofera</taxon>
        <taxon>Iguania</taxon>
        <taxon>Iguanidae</taxon>
        <taxon>Crotaphytinae</taxon>
        <taxon>Gambelia</taxon>
    </lineage>
</organism>
<keyword evidence="11" id="KW-0066">ATP synthesis</keyword>
<dbReference type="EMBL" id="AB218884">
    <property type="protein sequence ID" value="BAH70399.1"/>
    <property type="molecule type" value="Genomic_DNA"/>
</dbReference>